<keyword evidence="1" id="KW-0863">Zinc-finger</keyword>
<keyword evidence="1" id="KW-0479">Metal-binding</keyword>
<feature type="domain" description="C2H2-type" evidence="2">
    <location>
        <begin position="83"/>
        <end position="114"/>
    </location>
</feature>
<evidence type="ECO:0000259" key="2">
    <source>
        <dbReference type="PROSITE" id="PS50157"/>
    </source>
</evidence>
<gene>
    <name evidence="3" type="ORF">pdam_00000090</name>
</gene>
<proteinExistence type="predicted"/>
<evidence type="ECO:0000313" key="4">
    <source>
        <dbReference type="Proteomes" id="UP000275408"/>
    </source>
</evidence>
<dbReference type="PROSITE" id="PS00028">
    <property type="entry name" value="ZINC_FINGER_C2H2_1"/>
    <property type="match status" value="1"/>
</dbReference>
<organism evidence="3 4">
    <name type="scientific">Pocillopora damicornis</name>
    <name type="common">Cauliflower coral</name>
    <name type="synonym">Millepora damicornis</name>
    <dbReference type="NCBI Taxonomy" id="46731"/>
    <lineage>
        <taxon>Eukaryota</taxon>
        <taxon>Metazoa</taxon>
        <taxon>Cnidaria</taxon>
        <taxon>Anthozoa</taxon>
        <taxon>Hexacorallia</taxon>
        <taxon>Scleractinia</taxon>
        <taxon>Astrocoeniina</taxon>
        <taxon>Pocilloporidae</taxon>
        <taxon>Pocillopora</taxon>
    </lineage>
</organism>
<name>A0A3M6UXQ7_POCDA</name>
<dbReference type="PROSITE" id="PS50157">
    <property type="entry name" value="ZINC_FINGER_C2H2_2"/>
    <property type="match status" value="1"/>
</dbReference>
<dbReference type="AlphaFoldDB" id="A0A3M6UXQ7"/>
<evidence type="ECO:0000256" key="1">
    <source>
        <dbReference type="PROSITE-ProRule" id="PRU00042"/>
    </source>
</evidence>
<protein>
    <recommendedName>
        <fullName evidence="2">C2H2-type domain-containing protein</fullName>
    </recommendedName>
</protein>
<dbReference type="Proteomes" id="UP000275408">
    <property type="component" value="Unassembled WGS sequence"/>
</dbReference>
<sequence>MTARDTQRWATLPLTLELRQVYSADQLAQFGAPQGLTRLIALETFSKLIVEVGGYQQRARIPERGSSRELYPIRHRQNKKARYSCQEEGCIKTFQSLAAIQKHPNKDKHSEADKKIRL</sequence>
<evidence type="ECO:0000313" key="3">
    <source>
        <dbReference type="EMBL" id="RMX58108.1"/>
    </source>
</evidence>
<accession>A0A3M6UXQ7</accession>
<reference evidence="3 4" key="1">
    <citation type="journal article" date="2018" name="Sci. Rep.">
        <title>Comparative analysis of the Pocillopora damicornis genome highlights role of immune system in coral evolution.</title>
        <authorList>
            <person name="Cunning R."/>
            <person name="Bay R.A."/>
            <person name="Gillette P."/>
            <person name="Baker A.C."/>
            <person name="Traylor-Knowles N."/>
        </authorList>
    </citation>
    <scope>NUCLEOTIDE SEQUENCE [LARGE SCALE GENOMIC DNA]</scope>
    <source>
        <strain evidence="3">RSMAS</strain>
        <tissue evidence="3">Whole animal</tissue>
    </source>
</reference>
<dbReference type="InterPro" id="IPR013087">
    <property type="entry name" value="Znf_C2H2_type"/>
</dbReference>
<dbReference type="GO" id="GO:0008270">
    <property type="term" value="F:zinc ion binding"/>
    <property type="evidence" value="ECO:0007669"/>
    <property type="project" value="UniProtKB-KW"/>
</dbReference>
<dbReference type="EMBL" id="RCHS01000537">
    <property type="protein sequence ID" value="RMX58108.1"/>
    <property type="molecule type" value="Genomic_DNA"/>
</dbReference>
<keyword evidence="4" id="KW-1185">Reference proteome</keyword>
<comment type="caution">
    <text evidence="3">The sequence shown here is derived from an EMBL/GenBank/DDBJ whole genome shotgun (WGS) entry which is preliminary data.</text>
</comment>
<keyword evidence="1" id="KW-0862">Zinc</keyword>